<dbReference type="AlphaFoldDB" id="A0A9P4HJL9"/>
<dbReference type="OrthoDB" id="3014608at2759"/>
<keyword evidence="3" id="KW-1185">Reference proteome</keyword>
<accession>A0A9P4HJL9</accession>
<evidence type="ECO:0000256" key="1">
    <source>
        <dbReference type="SAM" id="MobiDB-lite"/>
    </source>
</evidence>
<evidence type="ECO:0000313" key="2">
    <source>
        <dbReference type="EMBL" id="KAF2035768.1"/>
    </source>
</evidence>
<evidence type="ECO:0000313" key="3">
    <source>
        <dbReference type="Proteomes" id="UP000799777"/>
    </source>
</evidence>
<dbReference type="EMBL" id="ML978156">
    <property type="protein sequence ID" value="KAF2035768.1"/>
    <property type="molecule type" value="Genomic_DNA"/>
</dbReference>
<sequence length="188" mass="19543">MYFAHRSHSAPAYVQRSAFDAAVAVQGGELKQDFVFTPSTVGKFESPISSTQRVLGCLARTFTKAQIGKLCPETGAFVISATLGELEFELEENEVTLNLNKNVAAGDEWGIFLPVAAAAAEGAAGATEKEKAAAEAAQTEKAAAEVVQKEEGAAEVAAKEKAVSHGLRPADSAPQAAQKKKVVPIAAA</sequence>
<reference evidence="2" key="1">
    <citation type="journal article" date="2020" name="Stud. Mycol.">
        <title>101 Dothideomycetes genomes: a test case for predicting lifestyles and emergence of pathogens.</title>
        <authorList>
            <person name="Haridas S."/>
            <person name="Albert R."/>
            <person name="Binder M."/>
            <person name="Bloem J."/>
            <person name="Labutti K."/>
            <person name="Salamov A."/>
            <person name="Andreopoulos B."/>
            <person name="Baker S."/>
            <person name="Barry K."/>
            <person name="Bills G."/>
            <person name="Bluhm B."/>
            <person name="Cannon C."/>
            <person name="Castanera R."/>
            <person name="Culley D."/>
            <person name="Daum C."/>
            <person name="Ezra D."/>
            <person name="Gonzalez J."/>
            <person name="Henrissat B."/>
            <person name="Kuo A."/>
            <person name="Liang C."/>
            <person name="Lipzen A."/>
            <person name="Lutzoni F."/>
            <person name="Magnuson J."/>
            <person name="Mondo S."/>
            <person name="Nolan M."/>
            <person name="Ohm R."/>
            <person name="Pangilinan J."/>
            <person name="Park H.-J."/>
            <person name="Ramirez L."/>
            <person name="Alfaro M."/>
            <person name="Sun H."/>
            <person name="Tritt A."/>
            <person name="Yoshinaga Y."/>
            <person name="Zwiers L.-H."/>
            <person name="Turgeon B."/>
            <person name="Goodwin S."/>
            <person name="Spatafora J."/>
            <person name="Crous P."/>
            <person name="Grigoriev I."/>
        </authorList>
    </citation>
    <scope>NUCLEOTIDE SEQUENCE</scope>
    <source>
        <strain evidence="2">CBS 110217</strain>
    </source>
</reference>
<feature type="region of interest" description="Disordered" evidence="1">
    <location>
        <begin position="155"/>
        <end position="188"/>
    </location>
</feature>
<protein>
    <submittedName>
        <fullName evidence="2">Uncharacterized protein</fullName>
    </submittedName>
</protein>
<gene>
    <name evidence="2" type="ORF">EK21DRAFT_84177</name>
</gene>
<name>A0A9P4HJL9_9PLEO</name>
<dbReference type="Proteomes" id="UP000799777">
    <property type="component" value="Unassembled WGS sequence"/>
</dbReference>
<organism evidence="2 3">
    <name type="scientific">Setomelanomma holmii</name>
    <dbReference type="NCBI Taxonomy" id="210430"/>
    <lineage>
        <taxon>Eukaryota</taxon>
        <taxon>Fungi</taxon>
        <taxon>Dikarya</taxon>
        <taxon>Ascomycota</taxon>
        <taxon>Pezizomycotina</taxon>
        <taxon>Dothideomycetes</taxon>
        <taxon>Pleosporomycetidae</taxon>
        <taxon>Pleosporales</taxon>
        <taxon>Pleosporineae</taxon>
        <taxon>Phaeosphaeriaceae</taxon>
        <taxon>Setomelanomma</taxon>
    </lineage>
</organism>
<proteinExistence type="predicted"/>
<comment type="caution">
    <text evidence="2">The sequence shown here is derived from an EMBL/GenBank/DDBJ whole genome shotgun (WGS) entry which is preliminary data.</text>
</comment>